<gene>
    <name evidence="5" type="ORF">C0V82_23250</name>
</gene>
<dbReference type="InterPro" id="IPR050204">
    <property type="entry name" value="AraC_XylS_family_regulators"/>
</dbReference>
<evidence type="ECO:0000256" key="3">
    <source>
        <dbReference type="ARBA" id="ARBA00023163"/>
    </source>
</evidence>
<dbReference type="Proteomes" id="UP000234752">
    <property type="component" value="Plasmid unnamed1"/>
</dbReference>
<accession>A0A2K9NJT2</accession>
<keyword evidence="6" id="KW-1185">Reference proteome</keyword>
<dbReference type="PROSITE" id="PS01124">
    <property type="entry name" value="HTH_ARAC_FAMILY_2"/>
    <property type="match status" value="1"/>
</dbReference>
<evidence type="ECO:0000313" key="5">
    <source>
        <dbReference type="EMBL" id="AUN33291.1"/>
    </source>
</evidence>
<keyword evidence="3" id="KW-0804">Transcription</keyword>
<dbReference type="EMBL" id="CP025613">
    <property type="protein sequence ID" value="AUN33291.1"/>
    <property type="molecule type" value="Genomic_DNA"/>
</dbReference>
<dbReference type="KEGG" id="ncb:C0V82_23250"/>
<sequence length="283" mass="30302">MLSAEGFMKSVFTRKQGQSPASGIFLPDFGLGDAGMVIVTAGPAPQDPALCHHIRIREGNDSDLRFDFFPAGTPPQMGSTIRIGPDLLDRALRELSPPLCKGSLGPCLALRDRQLGYIWRAIMDEALAGGPGGPRHMARLGQVLAARLALLLPCPAAPSAISNRLSGPVRSRLIAYIDANLDGDLTLATLAAVAGMSSSHLKTLFRASLGEPVHSFVMRRRVERARQLIEEGTLPLVQIALEAGFSHQSHMARWMRRLVGVTPGVLGRGMRRNSSESGTNLSG</sequence>
<dbReference type="AlphaFoldDB" id="A0A2K9NJT2"/>
<keyword evidence="1" id="KW-0805">Transcription regulation</keyword>
<dbReference type="Pfam" id="PF12833">
    <property type="entry name" value="HTH_18"/>
    <property type="match status" value="1"/>
</dbReference>
<dbReference type="Gene3D" id="1.10.10.60">
    <property type="entry name" value="Homeodomain-like"/>
    <property type="match status" value="1"/>
</dbReference>
<proteinExistence type="predicted"/>
<dbReference type="OrthoDB" id="9806208at2"/>
<dbReference type="SMART" id="SM00342">
    <property type="entry name" value="HTH_ARAC"/>
    <property type="match status" value="1"/>
</dbReference>
<reference evidence="5 6" key="1">
    <citation type="submission" date="2017-12" db="EMBL/GenBank/DDBJ databases">
        <title>Genomes of bacteria within cyanobacterial aggregates.</title>
        <authorList>
            <person name="Cai H."/>
        </authorList>
    </citation>
    <scope>NUCLEOTIDE SEQUENCE [LARGE SCALE GENOMIC DNA]</scope>
    <source>
        <strain evidence="5 6">TH16</strain>
        <plasmid evidence="5 6">unnamed1</plasmid>
    </source>
</reference>
<dbReference type="GO" id="GO:0003700">
    <property type="term" value="F:DNA-binding transcription factor activity"/>
    <property type="evidence" value="ECO:0007669"/>
    <property type="project" value="InterPro"/>
</dbReference>
<name>A0A2K9NJT2_9PROT</name>
<keyword evidence="2" id="KW-0238">DNA-binding</keyword>
<evidence type="ECO:0000256" key="2">
    <source>
        <dbReference type="ARBA" id="ARBA00023125"/>
    </source>
</evidence>
<evidence type="ECO:0000313" key="6">
    <source>
        <dbReference type="Proteomes" id="UP000234752"/>
    </source>
</evidence>
<dbReference type="PANTHER" id="PTHR46796">
    <property type="entry name" value="HTH-TYPE TRANSCRIPTIONAL ACTIVATOR RHAS-RELATED"/>
    <property type="match status" value="1"/>
</dbReference>
<feature type="domain" description="HTH araC/xylS-type" evidence="4">
    <location>
        <begin position="171"/>
        <end position="269"/>
    </location>
</feature>
<dbReference type="InterPro" id="IPR018060">
    <property type="entry name" value="HTH_AraC"/>
</dbReference>
<geneLocation type="plasmid" evidence="5 6">
    <name>unnamed1</name>
</geneLocation>
<evidence type="ECO:0000259" key="4">
    <source>
        <dbReference type="PROSITE" id="PS01124"/>
    </source>
</evidence>
<evidence type="ECO:0000256" key="1">
    <source>
        <dbReference type="ARBA" id="ARBA00023015"/>
    </source>
</evidence>
<dbReference type="SUPFAM" id="SSF46689">
    <property type="entry name" value="Homeodomain-like"/>
    <property type="match status" value="2"/>
</dbReference>
<dbReference type="InterPro" id="IPR009057">
    <property type="entry name" value="Homeodomain-like_sf"/>
</dbReference>
<protein>
    <submittedName>
        <fullName evidence="5">AraC family transcriptional regulator</fullName>
    </submittedName>
</protein>
<dbReference type="GO" id="GO:0043565">
    <property type="term" value="F:sequence-specific DNA binding"/>
    <property type="evidence" value="ECO:0007669"/>
    <property type="project" value="InterPro"/>
</dbReference>
<organism evidence="5 6">
    <name type="scientific">Niveispirillum cyanobacteriorum</name>
    <dbReference type="NCBI Taxonomy" id="1612173"/>
    <lineage>
        <taxon>Bacteria</taxon>
        <taxon>Pseudomonadati</taxon>
        <taxon>Pseudomonadota</taxon>
        <taxon>Alphaproteobacteria</taxon>
        <taxon>Rhodospirillales</taxon>
        <taxon>Azospirillaceae</taxon>
        <taxon>Niveispirillum</taxon>
    </lineage>
</organism>
<keyword evidence="5" id="KW-0614">Plasmid</keyword>